<organism evidence="1">
    <name type="scientific">Albugo laibachii Nc14</name>
    <dbReference type="NCBI Taxonomy" id="890382"/>
    <lineage>
        <taxon>Eukaryota</taxon>
        <taxon>Sar</taxon>
        <taxon>Stramenopiles</taxon>
        <taxon>Oomycota</taxon>
        <taxon>Peronosporomycetes</taxon>
        <taxon>Albuginales</taxon>
        <taxon>Albuginaceae</taxon>
        <taxon>Albugo</taxon>
    </lineage>
</organism>
<sequence>MKFFSLVVIDNAIASILTFKTAMNSTNTRLTRRNTPLTPANMRRVGGGYVSIQGRTTRTRISSVTESNENNEIARARRENDYLKNEIESLKA</sequence>
<dbReference type="AlphaFoldDB" id="F0X1S4"/>
<reference evidence="1" key="2">
    <citation type="submission" date="2011-02" db="EMBL/GenBank/DDBJ databases">
        <authorList>
            <person name="MacLean D."/>
        </authorList>
    </citation>
    <scope>NUCLEOTIDE SEQUENCE</scope>
</reference>
<dbReference type="EMBL" id="FR824663">
    <property type="protein sequence ID" value="CCA27776.1"/>
    <property type="molecule type" value="Genomic_DNA"/>
</dbReference>
<proteinExistence type="predicted"/>
<evidence type="ECO:0000313" key="1">
    <source>
        <dbReference type="EMBL" id="CCA27776.1"/>
    </source>
</evidence>
<dbReference type="HOGENOM" id="CLU_2417778_0_0_1"/>
<gene>
    <name evidence="1" type="primary">AlNc14C672G12388</name>
    <name evidence="1" type="ORF">ALNC14_139200</name>
</gene>
<reference evidence="1" key="1">
    <citation type="journal article" date="2011" name="PLoS Biol.">
        <title>Gene gain and loss during evolution of obligate parasitism in the white rust pathogen of Arabidopsis thaliana.</title>
        <authorList>
            <person name="Kemen E."/>
            <person name="Gardiner A."/>
            <person name="Schultz-Larsen T."/>
            <person name="Kemen A.C."/>
            <person name="Balmuth A.L."/>
            <person name="Robert-Seilaniantz A."/>
            <person name="Bailey K."/>
            <person name="Holub E."/>
            <person name="Studholme D.J."/>
            <person name="Maclean D."/>
            <person name="Jones J.D."/>
        </authorList>
    </citation>
    <scope>NUCLEOTIDE SEQUENCE</scope>
</reference>
<name>F0X1S4_9STRA</name>
<protein>
    <submittedName>
        <fullName evidence="1">AlNc14C672G12388 protein</fullName>
    </submittedName>
</protein>
<accession>F0X1S4</accession>